<dbReference type="AlphaFoldDB" id="A0A1H1XRV1"/>
<organism evidence="3 4">
    <name type="scientific">Agromyces flavus</name>
    <dbReference type="NCBI Taxonomy" id="589382"/>
    <lineage>
        <taxon>Bacteria</taxon>
        <taxon>Bacillati</taxon>
        <taxon>Actinomycetota</taxon>
        <taxon>Actinomycetes</taxon>
        <taxon>Micrococcales</taxon>
        <taxon>Microbacteriaceae</taxon>
        <taxon>Agromyces</taxon>
    </lineage>
</organism>
<keyword evidence="5" id="KW-1185">Reference proteome</keyword>
<dbReference type="OrthoDB" id="5182178at2"/>
<dbReference type="InterPro" id="IPR013974">
    <property type="entry name" value="SAF"/>
</dbReference>
<dbReference type="SMART" id="SM00858">
    <property type="entry name" value="SAF"/>
    <property type="match status" value="1"/>
</dbReference>
<evidence type="ECO:0000259" key="1">
    <source>
        <dbReference type="SMART" id="SM00858"/>
    </source>
</evidence>
<protein>
    <submittedName>
        <fullName evidence="3">Pilus assembly protein CpaB</fullName>
    </submittedName>
</protein>
<name>A0A1H1XRV1_9MICO</name>
<feature type="domain" description="SAF" evidence="1">
    <location>
        <begin position="40"/>
        <end position="104"/>
    </location>
</feature>
<reference evidence="4" key="1">
    <citation type="submission" date="2016-10" db="EMBL/GenBank/DDBJ databases">
        <authorList>
            <person name="Varghese N."/>
            <person name="Submissions S."/>
        </authorList>
    </citation>
    <scope>NUCLEOTIDE SEQUENCE [LARGE SCALE GENOMIC DNA]</scope>
    <source>
        <strain evidence="4">CPCC 202695</strain>
    </source>
</reference>
<dbReference type="CDD" id="cd11614">
    <property type="entry name" value="SAF_CpaB_FlgA_like"/>
    <property type="match status" value="1"/>
</dbReference>
<dbReference type="EMBL" id="LT629755">
    <property type="protein sequence ID" value="SDT11968.1"/>
    <property type="molecule type" value="Genomic_DNA"/>
</dbReference>
<reference evidence="2" key="3">
    <citation type="submission" date="2022-06" db="EMBL/GenBank/DDBJ databases">
        <title>Genomic Encyclopedia of Type Strains, Phase III (KMG-III): the genomes of soil and plant-associated and newly described type strains.</title>
        <authorList>
            <person name="Whitman W."/>
        </authorList>
    </citation>
    <scope>NUCLEOTIDE SEQUENCE</scope>
    <source>
        <strain evidence="2">CPCC 202695</strain>
    </source>
</reference>
<sequence length="252" mass="26585">MKTRIIGAIVALILAVAGAFVLVTYVRGADARAAEGAELAEVYIVQEPIAEGTAGESIEELVRVDTIPQRNLAEGYVTDLEELAGLVAATDILPGEQLLTARFVDPADLAARGDVPIPEGMQLVSFTLPADRVVGGQVRAGDKIGLVGTADPDEIGDEEDVVNPVSRFAFHGVLVTKVQGVAGVDPETGEEQSQGAGDSIMVTIALSAPDVERWVWFSEGEAAQYAQMWLTLENDNTDNSGTRPVNGSNAWQ</sequence>
<evidence type="ECO:0000313" key="2">
    <source>
        <dbReference type="EMBL" id="MCP2366495.1"/>
    </source>
</evidence>
<accession>A0A1H1XRV1</accession>
<proteinExistence type="predicted"/>
<reference evidence="3" key="2">
    <citation type="submission" date="2016-10" db="EMBL/GenBank/DDBJ databases">
        <authorList>
            <person name="de Groot N.N."/>
        </authorList>
    </citation>
    <scope>NUCLEOTIDE SEQUENCE [LARGE SCALE GENOMIC DNA]</scope>
    <source>
        <strain evidence="3">CPCC 202695</strain>
    </source>
</reference>
<evidence type="ECO:0000313" key="3">
    <source>
        <dbReference type="EMBL" id="SDT11968.1"/>
    </source>
</evidence>
<dbReference type="STRING" id="589382.SAMN04489721_2567"/>
<gene>
    <name evidence="2" type="ORF">BCL57_000637</name>
    <name evidence="3" type="ORF">SAMN04489721_2567</name>
</gene>
<evidence type="ECO:0000313" key="4">
    <source>
        <dbReference type="Proteomes" id="UP000199482"/>
    </source>
</evidence>
<dbReference type="RefSeq" id="WP_092673080.1">
    <property type="nucleotide sequence ID" value="NZ_BMDN01000001.1"/>
</dbReference>
<dbReference type="EMBL" id="SODL02000001">
    <property type="protein sequence ID" value="MCP2366495.1"/>
    <property type="molecule type" value="Genomic_DNA"/>
</dbReference>
<dbReference type="Proteomes" id="UP000199482">
    <property type="component" value="Chromosome I"/>
</dbReference>
<dbReference type="Proteomes" id="UP000893823">
    <property type="component" value="Unassembled WGS sequence"/>
</dbReference>
<evidence type="ECO:0000313" key="5">
    <source>
        <dbReference type="Proteomes" id="UP000893823"/>
    </source>
</evidence>